<dbReference type="EMBL" id="BSND01000005">
    <property type="protein sequence ID" value="GLQ00101.1"/>
    <property type="molecule type" value="Genomic_DNA"/>
</dbReference>
<evidence type="ECO:0008006" key="4">
    <source>
        <dbReference type="Google" id="ProtNLM"/>
    </source>
</evidence>
<reference evidence="2" key="2">
    <citation type="submission" date="2023-01" db="EMBL/GenBank/DDBJ databases">
        <title>Draft genome sequence of Methylophaga thalassica strain NBRC 102424.</title>
        <authorList>
            <person name="Sun Q."/>
            <person name="Mori K."/>
        </authorList>
    </citation>
    <scope>NUCLEOTIDE SEQUENCE</scope>
    <source>
        <strain evidence="2">NBRC 102424</strain>
    </source>
</reference>
<keyword evidence="1" id="KW-0472">Membrane</keyword>
<sequence length="114" mass="12534">MWYYITKFAISATLIVAISELAKRSSMLGAVLASLPIVSIIAMIWLYHESGDTAKVIALASDIVWLVLPSLVLFIALPILLKHEFSFYLSLSISIALTVIAYLLMLGTIHLIRG</sequence>
<evidence type="ECO:0000313" key="3">
    <source>
        <dbReference type="Proteomes" id="UP001161423"/>
    </source>
</evidence>
<dbReference type="NCBIfam" id="NF006749">
    <property type="entry name" value="PRK09272.1-2"/>
    <property type="match status" value="1"/>
</dbReference>
<feature type="transmembrane region" description="Helical" evidence="1">
    <location>
        <begin position="59"/>
        <end position="81"/>
    </location>
</feature>
<comment type="caution">
    <text evidence="2">The sequence shown here is derived from an EMBL/GenBank/DDBJ whole genome shotgun (WGS) entry which is preliminary data.</text>
</comment>
<dbReference type="InterPro" id="IPR058117">
    <property type="entry name" value="BV97_02767-like"/>
</dbReference>
<proteinExistence type="predicted"/>
<evidence type="ECO:0000313" key="2">
    <source>
        <dbReference type="EMBL" id="GLQ00101.1"/>
    </source>
</evidence>
<reference evidence="2" key="1">
    <citation type="journal article" date="2014" name="Int. J. Syst. Evol. Microbiol.">
        <title>Complete genome of a new Firmicutes species belonging to the dominant human colonic microbiota ('Ruminococcus bicirculans') reveals two chromosomes and a selective capacity to utilize plant glucans.</title>
        <authorList>
            <consortium name="NISC Comparative Sequencing Program"/>
            <person name="Wegmann U."/>
            <person name="Louis P."/>
            <person name="Goesmann A."/>
            <person name="Henrissat B."/>
            <person name="Duncan S.H."/>
            <person name="Flint H.J."/>
        </authorList>
    </citation>
    <scope>NUCLEOTIDE SEQUENCE</scope>
    <source>
        <strain evidence="2">NBRC 102424</strain>
    </source>
</reference>
<name>A0ABQ5TZY4_9GAMM</name>
<keyword evidence="1" id="KW-0812">Transmembrane</keyword>
<protein>
    <recommendedName>
        <fullName evidence="4">DUF3147 family protein</fullName>
    </recommendedName>
</protein>
<keyword evidence="1" id="KW-1133">Transmembrane helix</keyword>
<keyword evidence="3" id="KW-1185">Reference proteome</keyword>
<evidence type="ECO:0000256" key="1">
    <source>
        <dbReference type="SAM" id="Phobius"/>
    </source>
</evidence>
<organism evidence="2 3">
    <name type="scientific">Methylophaga thalassica</name>
    <dbReference type="NCBI Taxonomy" id="40223"/>
    <lineage>
        <taxon>Bacteria</taxon>
        <taxon>Pseudomonadati</taxon>
        <taxon>Pseudomonadota</taxon>
        <taxon>Gammaproteobacteria</taxon>
        <taxon>Thiotrichales</taxon>
        <taxon>Piscirickettsiaceae</taxon>
        <taxon>Methylophaga</taxon>
    </lineage>
</organism>
<dbReference type="Proteomes" id="UP001161423">
    <property type="component" value="Unassembled WGS sequence"/>
</dbReference>
<feature type="transmembrane region" description="Helical" evidence="1">
    <location>
        <begin position="87"/>
        <end position="112"/>
    </location>
</feature>
<feature type="transmembrane region" description="Helical" evidence="1">
    <location>
        <begin position="29"/>
        <end position="47"/>
    </location>
</feature>
<accession>A0ABQ5TZY4</accession>
<dbReference type="RefSeq" id="WP_284723221.1">
    <property type="nucleotide sequence ID" value="NZ_BSND01000005.1"/>
</dbReference>
<gene>
    <name evidence="2" type="ORF">GCM10007891_19540</name>
</gene>